<keyword evidence="14" id="KW-0408">Iron</keyword>
<organism evidence="17 18">
    <name type="scientific">Asticcacaulis biprosthecium C19</name>
    <dbReference type="NCBI Taxonomy" id="715226"/>
    <lineage>
        <taxon>Bacteria</taxon>
        <taxon>Pseudomonadati</taxon>
        <taxon>Pseudomonadota</taxon>
        <taxon>Alphaproteobacteria</taxon>
        <taxon>Caulobacterales</taxon>
        <taxon>Caulobacteraceae</taxon>
        <taxon>Asticcacaulis</taxon>
    </lineage>
</organism>
<dbReference type="OrthoDB" id="9809280at2"/>
<keyword evidence="8" id="KW-0816">Tricarboxylic acid cycle</keyword>
<evidence type="ECO:0000313" key="17">
    <source>
        <dbReference type="EMBL" id="EGF92223.1"/>
    </source>
</evidence>
<dbReference type="Proteomes" id="UP000006512">
    <property type="component" value="Unassembled WGS sequence"/>
</dbReference>
<comment type="cofactor">
    <cofactor evidence="1">
        <name>heme</name>
        <dbReference type="ChEBI" id="CHEBI:30413"/>
    </cofactor>
</comment>
<evidence type="ECO:0000256" key="2">
    <source>
        <dbReference type="ARBA" id="ARBA00004050"/>
    </source>
</evidence>
<dbReference type="EMBL" id="GL883077">
    <property type="protein sequence ID" value="EGF92223.1"/>
    <property type="molecule type" value="Genomic_DNA"/>
</dbReference>
<dbReference type="RefSeq" id="WP_006271398.1">
    <property type="nucleotide sequence ID" value="NZ_GL883077.1"/>
</dbReference>
<comment type="subcellular location">
    <subcellularLocation>
        <location evidence="3">Membrane</location>
        <topology evidence="3">Multi-pass membrane protein</topology>
    </subcellularLocation>
</comment>
<evidence type="ECO:0000256" key="10">
    <source>
        <dbReference type="ARBA" id="ARBA00022692"/>
    </source>
</evidence>
<dbReference type="Pfam" id="PF01127">
    <property type="entry name" value="Sdh_cyt"/>
    <property type="match status" value="1"/>
</dbReference>
<dbReference type="Gene3D" id="1.20.1300.10">
    <property type="entry name" value="Fumarate reductase/succinate dehydrogenase, transmembrane subunit"/>
    <property type="match status" value="1"/>
</dbReference>
<dbReference type="CDD" id="cd03495">
    <property type="entry name" value="SQR_TypeC_SdhD_like"/>
    <property type="match status" value="1"/>
</dbReference>
<dbReference type="GO" id="GO:0016020">
    <property type="term" value="C:membrane"/>
    <property type="evidence" value="ECO:0007669"/>
    <property type="project" value="UniProtKB-SubCell"/>
</dbReference>
<evidence type="ECO:0000256" key="4">
    <source>
        <dbReference type="ARBA" id="ARBA00005163"/>
    </source>
</evidence>
<dbReference type="InterPro" id="IPR014312">
    <property type="entry name" value="Succ_DH_anchor"/>
</dbReference>
<dbReference type="STRING" id="715226.ABI_06570"/>
<comment type="subunit">
    <text evidence="5">Part of an enzyme complex containing four subunits: a flavoprotein, an iron-sulfur protein, plus two membrane-anchoring proteins, SdhC and SdhD.</text>
</comment>
<reference evidence="18" key="1">
    <citation type="submission" date="2011-03" db="EMBL/GenBank/DDBJ databases">
        <title>Draft genome sequence of Brevundimonas diminuta.</title>
        <authorList>
            <person name="Brown P.J.B."/>
            <person name="Buechlein A."/>
            <person name="Hemmerich C."/>
            <person name="Brun Y.V."/>
        </authorList>
    </citation>
    <scope>NUCLEOTIDE SEQUENCE [LARGE SCALE GENOMIC DNA]</scope>
    <source>
        <strain evidence="18">C19</strain>
    </source>
</reference>
<evidence type="ECO:0000256" key="6">
    <source>
        <dbReference type="ARBA" id="ARBA00019425"/>
    </source>
</evidence>
<evidence type="ECO:0000256" key="13">
    <source>
        <dbReference type="ARBA" id="ARBA00022989"/>
    </source>
</evidence>
<dbReference type="GO" id="GO:0046872">
    <property type="term" value="F:metal ion binding"/>
    <property type="evidence" value="ECO:0007669"/>
    <property type="project" value="UniProtKB-KW"/>
</dbReference>
<keyword evidence="18" id="KW-1185">Reference proteome</keyword>
<keyword evidence="10 16" id="KW-0812">Transmembrane</keyword>
<evidence type="ECO:0000256" key="8">
    <source>
        <dbReference type="ARBA" id="ARBA00022532"/>
    </source>
</evidence>
<gene>
    <name evidence="17" type="primary">sdhD</name>
    <name evidence="17" type="ORF">ABI_06570</name>
</gene>
<evidence type="ECO:0000313" key="18">
    <source>
        <dbReference type="Proteomes" id="UP000006512"/>
    </source>
</evidence>
<feature type="transmembrane region" description="Helical" evidence="16">
    <location>
        <begin position="25"/>
        <end position="46"/>
    </location>
</feature>
<dbReference type="InterPro" id="IPR034804">
    <property type="entry name" value="SQR/QFR_C/D"/>
</dbReference>
<evidence type="ECO:0000256" key="12">
    <source>
        <dbReference type="ARBA" id="ARBA00022982"/>
    </source>
</evidence>
<dbReference type="GO" id="GO:0020037">
    <property type="term" value="F:heme binding"/>
    <property type="evidence" value="ECO:0007669"/>
    <property type="project" value="InterPro"/>
</dbReference>
<evidence type="ECO:0000256" key="16">
    <source>
        <dbReference type="SAM" id="Phobius"/>
    </source>
</evidence>
<name>F4QL00_9CAUL</name>
<comment type="function">
    <text evidence="2">Membrane-anchoring subunit of succinate dehydrogenase (SDH).</text>
</comment>
<comment type="pathway">
    <text evidence="4">Carbohydrate metabolism; tricarboxylic acid cycle.</text>
</comment>
<evidence type="ECO:0000256" key="7">
    <source>
        <dbReference type="ARBA" id="ARBA00022448"/>
    </source>
</evidence>
<evidence type="ECO:0000256" key="11">
    <source>
        <dbReference type="ARBA" id="ARBA00022723"/>
    </source>
</evidence>
<keyword evidence="9" id="KW-0349">Heme</keyword>
<keyword evidence="13 16" id="KW-1133">Transmembrane helix</keyword>
<keyword evidence="12" id="KW-0249">Electron transport</keyword>
<sequence>MSHDPINRSAQSWKKSEKHGAGEWLAERFTSIALIPLTLWAAYAAFTIAGTGYDGALAFVAKPFNILAIAATMLITAWHMYMGVKVIIDDYIGKPGTRGFLLFLTFVLSAAVVVATGVALWLVYQGA</sequence>
<dbReference type="eggNOG" id="COG2142">
    <property type="taxonomic scope" value="Bacteria"/>
</dbReference>
<keyword evidence="11" id="KW-0479">Metal-binding</keyword>
<evidence type="ECO:0000256" key="15">
    <source>
        <dbReference type="ARBA" id="ARBA00023136"/>
    </source>
</evidence>
<dbReference type="InterPro" id="IPR000701">
    <property type="entry name" value="SuccDH_FuR_B_TM-su"/>
</dbReference>
<protein>
    <recommendedName>
        <fullName evidence="6">Succinate dehydrogenase hydrophobic membrane anchor subunit</fullName>
    </recommendedName>
</protein>
<dbReference type="UniPathway" id="UPA00223"/>
<feature type="transmembrane region" description="Helical" evidence="16">
    <location>
        <begin position="100"/>
        <end position="124"/>
    </location>
</feature>
<accession>F4QL00</accession>
<keyword evidence="7" id="KW-0813">Transport</keyword>
<evidence type="ECO:0000256" key="5">
    <source>
        <dbReference type="ARBA" id="ARBA00011558"/>
    </source>
</evidence>
<dbReference type="SUPFAM" id="SSF81343">
    <property type="entry name" value="Fumarate reductase respiratory complex transmembrane subunits"/>
    <property type="match status" value="1"/>
</dbReference>
<dbReference type="AlphaFoldDB" id="F4QL00"/>
<dbReference type="HOGENOM" id="CLU_151315_0_0_5"/>
<evidence type="ECO:0000256" key="9">
    <source>
        <dbReference type="ARBA" id="ARBA00022617"/>
    </source>
</evidence>
<evidence type="ECO:0000256" key="1">
    <source>
        <dbReference type="ARBA" id="ARBA00001971"/>
    </source>
</evidence>
<evidence type="ECO:0000256" key="14">
    <source>
        <dbReference type="ARBA" id="ARBA00023004"/>
    </source>
</evidence>
<evidence type="ECO:0000256" key="3">
    <source>
        <dbReference type="ARBA" id="ARBA00004141"/>
    </source>
</evidence>
<proteinExistence type="predicted"/>
<dbReference type="NCBIfam" id="TIGR02968">
    <property type="entry name" value="succ_dehyd_anc"/>
    <property type="match status" value="1"/>
</dbReference>
<keyword evidence="15 16" id="KW-0472">Membrane</keyword>
<dbReference type="GO" id="GO:0006099">
    <property type="term" value="P:tricarboxylic acid cycle"/>
    <property type="evidence" value="ECO:0007669"/>
    <property type="project" value="UniProtKB-UniPathway"/>
</dbReference>
<feature type="transmembrane region" description="Helical" evidence="16">
    <location>
        <begin position="66"/>
        <end position="88"/>
    </location>
</feature>